<dbReference type="CDD" id="cd00146">
    <property type="entry name" value="PKD"/>
    <property type="match status" value="1"/>
</dbReference>
<evidence type="ECO:0000256" key="2">
    <source>
        <dbReference type="ARBA" id="ARBA00022525"/>
    </source>
</evidence>
<comment type="subcellular location">
    <subcellularLocation>
        <location evidence="1">Secreted</location>
    </subcellularLocation>
</comment>
<dbReference type="Pfam" id="PF17210">
    <property type="entry name" value="SdrD_B"/>
    <property type="match status" value="1"/>
</dbReference>
<evidence type="ECO:0000259" key="4">
    <source>
        <dbReference type="PROSITE" id="PS50093"/>
    </source>
</evidence>
<dbReference type="InterPro" id="IPR022409">
    <property type="entry name" value="PKD/Chitinase_dom"/>
</dbReference>
<feature type="domain" description="PKD" evidence="4">
    <location>
        <begin position="881"/>
        <end position="963"/>
    </location>
</feature>
<evidence type="ECO:0000256" key="1">
    <source>
        <dbReference type="ARBA" id="ARBA00004613"/>
    </source>
</evidence>
<keyword evidence="2" id="KW-0964">Secreted</keyword>
<dbReference type="GO" id="GO:0005576">
    <property type="term" value="C:extracellular region"/>
    <property type="evidence" value="ECO:0007669"/>
    <property type="project" value="UniProtKB-SubCell"/>
</dbReference>
<dbReference type="PANTHER" id="PTHR23303">
    <property type="entry name" value="CARBOXYPEPTIDASE REGULATORY REGION-CONTAINING"/>
    <property type="match status" value="1"/>
</dbReference>
<dbReference type="InterPro" id="IPR051417">
    <property type="entry name" value="SDr/BOS_complex"/>
</dbReference>
<dbReference type="InterPro" id="IPR018905">
    <property type="entry name" value="A-galactase_NEW3"/>
</dbReference>
<name>A0A410FUI5_BIPS1</name>
<dbReference type="PANTHER" id="PTHR23303:SF15">
    <property type="entry name" value="COLOSSIN-A"/>
    <property type="match status" value="1"/>
</dbReference>
<dbReference type="InterPro" id="IPR000601">
    <property type="entry name" value="PKD_dom"/>
</dbReference>
<dbReference type="Pfam" id="PF10633">
    <property type="entry name" value="NPCBM_assoc"/>
    <property type="match status" value="1"/>
</dbReference>
<dbReference type="InterPro" id="IPR035986">
    <property type="entry name" value="PKD_dom_sf"/>
</dbReference>
<dbReference type="AlphaFoldDB" id="A0A410FUI5"/>
<dbReference type="Gene3D" id="2.60.40.10">
    <property type="entry name" value="Immunoglobulins"/>
    <property type="match status" value="5"/>
</dbReference>
<organism evidence="5 6">
    <name type="scientific">Bipolaricaulis sibiricus</name>
    <dbReference type="NCBI Taxonomy" id="2501609"/>
    <lineage>
        <taxon>Bacteria</taxon>
        <taxon>Candidatus Bipolaricaulota</taxon>
        <taxon>Candidatus Bipolaricaulia</taxon>
        <taxon>Candidatus Bipolaricaulales</taxon>
        <taxon>Candidatus Bipolaricaulaceae</taxon>
        <taxon>Candidatus Bipolaricaulis</taxon>
    </lineage>
</organism>
<evidence type="ECO:0000256" key="3">
    <source>
        <dbReference type="ARBA" id="ARBA00022729"/>
    </source>
</evidence>
<proteinExistence type="predicted"/>
<dbReference type="SMART" id="SM00089">
    <property type="entry name" value="PKD"/>
    <property type="match status" value="1"/>
</dbReference>
<dbReference type="InterPro" id="IPR013783">
    <property type="entry name" value="Ig-like_fold"/>
</dbReference>
<dbReference type="KEGG" id="bih:BIP78_0832"/>
<dbReference type="InterPro" id="IPR033764">
    <property type="entry name" value="Sdr_B"/>
</dbReference>
<reference evidence="6" key="1">
    <citation type="submission" date="2018-12" db="EMBL/GenBank/DDBJ databases">
        <title>Complete genome sequence of an uncultured bacterium of the candidate phylum Bipolaricaulota.</title>
        <authorList>
            <person name="Kadnikov V.V."/>
            <person name="Mardanov A.V."/>
            <person name="Beletsky A.V."/>
            <person name="Frank Y.A."/>
            <person name="Karnachuk O.V."/>
            <person name="Ravin N.V."/>
        </authorList>
    </citation>
    <scope>NUCLEOTIDE SEQUENCE [LARGE SCALE GENOMIC DNA]</scope>
</reference>
<dbReference type="EMBL" id="CP034928">
    <property type="protein sequence ID" value="QAA76598.1"/>
    <property type="molecule type" value="Genomic_DNA"/>
</dbReference>
<sequence>MGLRMACPHWGVGIGLAWMLFLTAGPGALGQLAVSVISPPRTVSPGDVAIHVFFLSNLDASPVEVTLRAGVPPGWGQLGVPATVVLAGGGEEPVFLTVVVPRGATAGVQTVRLEATWSGGTASAEAAVRVLAVAGVEIVSPRSGEGQPGDSIGYELVIVNRGNVLDRFTVEASSAQGWVVRATPRESSLRPGEAATVRIVLSIPAQAEPGRDFLTAVVRTQEGAEGRAGWVTTVLPPGPGAVAGTVLSALGMRLGLSLGSDAISDRRLSRLTLTGGGGVLDGEVTLVASASGPWEPTPYRLMRLALSFDGPWAWVTLGEVGLDLSLLLLPLGAEGMGAGIRTDYGWAALLTGWRAEEARFGLSGAWVGPWGELGIALRETRGADGVRAGALRVKAEVGEFLTAEAEGGVAFAGGHLDAGLRVGLVVGAGSDFSVGVTGYAVGPNMPGPRADRAGMDLSGKLVIEPLGLRFTMRWERDNVLVIPVVPTVMRTELTAAWDWLPSWEVVGLFGTASLRRSQGFGPGLTPDAQVGSLGLSLNLGEAPLTVRLGGRWRWERDAPATPSRWIAEYEERISLTLAQTRATLVLAQAATRDELGTLVFTENDVRADLVTPAGIAVDFRSRPSGSSLGIGVPVAVAPSLSATVRVEARWGALGEVTSLFGLISFDYAFTWTPPFLPSKGWLEGMVFVDDNGNGRFDAGEQGIPNAVLVADGKRVASDGDGRFRFPPLPPGTYVVTLERVPAGFRSLADLPLQVEVDLAGRTIVRIPCERIGTISGVVYRDDDQSGTRSAGEPGVGRVRVVLERGGVGVAEALTTPLGSFSFTDLSAGEYRVRLDAGGLPERYEPTTPAVVDVKLAPGAGEEVLFGIRERPRPVVVVLQPPVADFTWAPPSPRAGEVTEFDAGPSLGRIVRYEWDFTGDRTLDAEGIRAEWTFPDAGVYLVTLVVTDDAGLVDEVSLLVRVIP</sequence>
<evidence type="ECO:0000313" key="6">
    <source>
        <dbReference type="Proteomes" id="UP000287233"/>
    </source>
</evidence>
<evidence type="ECO:0000313" key="5">
    <source>
        <dbReference type="EMBL" id="QAA76598.1"/>
    </source>
</evidence>
<dbReference type="SUPFAM" id="SSF49299">
    <property type="entry name" value="PKD domain"/>
    <property type="match status" value="1"/>
</dbReference>
<dbReference type="SUPFAM" id="SSF117074">
    <property type="entry name" value="Hypothetical protein PA1324"/>
    <property type="match status" value="2"/>
</dbReference>
<protein>
    <recommendedName>
        <fullName evidence="4">PKD domain-containing protein</fullName>
    </recommendedName>
</protein>
<gene>
    <name evidence="5" type="ORF">BIP78_0832</name>
</gene>
<dbReference type="Pfam" id="PF18911">
    <property type="entry name" value="PKD_4"/>
    <property type="match status" value="1"/>
</dbReference>
<accession>A0A410FUI5</accession>
<dbReference type="Proteomes" id="UP000287233">
    <property type="component" value="Chromosome"/>
</dbReference>
<keyword evidence="3" id="KW-0732">Signal</keyword>
<dbReference type="PROSITE" id="PS50093">
    <property type="entry name" value="PKD"/>
    <property type="match status" value="1"/>
</dbReference>